<dbReference type="EMBL" id="CP063849">
    <property type="protein sequence ID" value="QOY89166.1"/>
    <property type="molecule type" value="Genomic_DNA"/>
</dbReference>
<evidence type="ECO:0000313" key="2">
    <source>
        <dbReference type="EMBL" id="QOY89166.1"/>
    </source>
</evidence>
<sequence>MNWFLLLLGCVWLTAGAARAADGVRVLVHEKGQTRTLTGAAADAVQHECERLLAGAKNRMLLLVTPDRIQAVERKAAAVEVIYPEPALLELEGRQVRVMALLVPLGGSLPENLMVYRLEGGRAYSATDHVLCEHGTEALKQVLKANNFKLK</sequence>
<feature type="chain" id="PRO_5032330326" evidence="1">
    <location>
        <begin position="21"/>
        <end position="151"/>
    </location>
</feature>
<evidence type="ECO:0000256" key="1">
    <source>
        <dbReference type="SAM" id="SignalP"/>
    </source>
</evidence>
<proteinExistence type="predicted"/>
<accession>A0A7S7SM57</accession>
<feature type="signal peptide" evidence="1">
    <location>
        <begin position="1"/>
        <end position="20"/>
    </location>
</feature>
<keyword evidence="1" id="KW-0732">Signal</keyword>
<evidence type="ECO:0000313" key="3">
    <source>
        <dbReference type="Proteomes" id="UP000593892"/>
    </source>
</evidence>
<dbReference type="AlphaFoldDB" id="A0A7S7SM57"/>
<reference evidence="2 3" key="1">
    <citation type="submission" date="2020-10" db="EMBL/GenBank/DDBJ databases">
        <title>Complete genome sequence of Paludibaculum fermentans P105T, a facultatively anaerobic acidobacterium capable of dissimilatory Fe(III) reduction.</title>
        <authorList>
            <person name="Dedysh S.N."/>
            <person name="Beletsky A.V."/>
            <person name="Kulichevskaya I.S."/>
            <person name="Mardanov A.V."/>
            <person name="Ravin N.V."/>
        </authorList>
    </citation>
    <scope>NUCLEOTIDE SEQUENCE [LARGE SCALE GENOMIC DNA]</scope>
    <source>
        <strain evidence="2 3">P105</strain>
    </source>
</reference>
<gene>
    <name evidence="2" type="ORF">IRI77_04185</name>
</gene>
<keyword evidence="3" id="KW-1185">Reference proteome</keyword>
<dbReference type="Proteomes" id="UP000593892">
    <property type="component" value="Chromosome"/>
</dbReference>
<protein>
    <submittedName>
        <fullName evidence="2">Uncharacterized protein</fullName>
    </submittedName>
</protein>
<name>A0A7S7SM57_PALFE</name>
<dbReference type="RefSeq" id="WP_194450828.1">
    <property type="nucleotide sequence ID" value="NZ_CP063849.1"/>
</dbReference>
<organism evidence="2 3">
    <name type="scientific">Paludibaculum fermentans</name>
    <dbReference type="NCBI Taxonomy" id="1473598"/>
    <lineage>
        <taxon>Bacteria</taxon>
        <taxon>Pseudomonadati</taxon>
        <taxon>Acidobacteriota</taxon>
        <taxon>Terriglobia</taxon>
        <taxon>Bryobacterales</taxon>
        <taxon>Bryobacteraceae</taxon>
        <taxon>Paludibaculum</taxon>
    </lineage>
</organism>
<dbReference type="KEGG" id="pfer:IRI77_04185"/>